<dbReference type="PANTHER" id="PTHR47505:SF1">
    <property type="entry name" value="DNA UTILIZATION PROTEIN YHGH"/>
    <property type="match status" value="1"/>
</dbReference>
<reference evidence="1" key="2">
    <citation type="submission" date="2020-09" db="EMBL/GenBank/DDBJ databases">
        <authorList>
            <person name="Sun Q."/>
            <person name="Zhou Y."/>
        </authorList>
    </citation>
    <scope>NUCLEOTIDE SEQUENCE</scope>
    <source>
        <strain evidence="1">CGMCC 4.7430</strain>
    </source>
</reference>
<dbReference type="Proteomes" id="UP000660745">
    <property type="component" value="Unassembled WGS sequence"/>
</dbReference>
<evidence type="ECO:0000313" key="1">
    <source>
        <dbReference type="EMBL" id="GGP04747.1"/>
    </source>
</evidence>
<dbReference type="AlphaFoldDB" id="A0A918E4N8"/>
<dbReference type="SUPFAM" id="SSF53271">
    <property type="entry name" value="PRTase-like"/>
    <property type="match status" value="1"/>
</dbReference>
<comment type="caution">
    <text evidence="1">The sequence shown here is derived from an EMBL/GenBank/DDBJ whole genome shotgun (WGS) entry which is preliminary data.</text>
</comment>
<organism evidence="1 2">
    <name type="scientific">Nonomuraea glycinis</name>
    <dbReference type="NCBI Taxonomy" id="2047744"/>
    <lineage>
        <taxon>Bacteria</taxon>
        <taxon>Bacillati</taxon>
        <taxon>Actinomycetota</taxon>
        <taxon>Actinomycetes</taxon>
        <taxon>Streptosporangiales</taxon>
        <taxon>Streptosporangiaceae</taxon>
        <taxon>Nonomuraea</taxon>
    </lineage>
</organism>
<reference evidence="1" key="1">
    <citation type="journal article" date="2014" name="Int. J. Syst. Evol. Microbiol.">
        <title>Complete genome sequence of Corynebacterium casei LMG S-19264T (=DSM 44701T), isolated from a smear-ripened cheese.</title>
        <authorList>
            <consortium name="US DOE Joint Genome Institute (JGI-PGF)"/>
            <person name="Walter F."/>
            <person name="Albersmeier A."/>
            <person name="Kalinowski J."/>
            <person name="Ruckert C."/>
        </authorList>
    </citation>
    <scope>NUCLEOTIDE SEQUENCE</scope>
    <source>
        <strain evidence="1">CGMCC 4.7430</strain>
    </source>
</reference>
<keyword evidence="2" id="KW-1185">Reference proteome</keyword>
<dbReference type="InterPro" id="IPR051910">
    <property type="entry name" value="ComF/GntX_DNA_util-trans"/>
</dbReference>
<accession>A0A918E4N8</accession>
<evidence type="ECO:0008006" key="3">
    <source>
        <dbReference type="Google" id="ProtNLM"/>
    </source>
</evidence>
<protein>
    <recommendedName>
        <fullName evidence="3">ComF family protein</fullName>
    </recommendedName>
</protein>
<proteinExistence type="predicted"/>
<gene>
    <name evidence="1" type="ORF">GCM10012278_21180</name>
</gene>
<sequence>MTKPGRLTYGDGPPPAGFGRCGECPYLQAGHVRICHECASESFQPPNEPNCRICHQVLRDGEPACSNRLCGDPQRAFEWTAVVGVKAGTLEQGVLRLKGGAYGWGMIFARIILGHLYTHPELVDEVDAIIPMPAYREPHQARKGNDHTGYVIERAILEDGENLPFVLDPPLIEKTRATPRMRDTISLMERQTVAHELYAALHVPDPARVQGRCIMVYDDVFTAGSSLNAVAMRLKASGAVKVYGLTLARAQWR</sequence>
<dbReference type="PANTHER" id="PTHR47505">
    <property type="entry name" value="DNA UTILIZATION PROTEIN YHGH"/>
    <property type="match status" value="1"/>
</dbReference>
<dbReference type="EMBL" id="BMNK01000003">
    <property type="protein sequence ID" value="GGP04747.1"/>
    <property type="molecule type" value="Genomic_DNA"/>
</dbReference>
<dbReference type="InterPro" id="IPR029057">
    <property type="entry name" value="PRTase-like"/>
</dbReference>
<name>A0A918E4N8_9ACTN</name>
<evidence type="ECO:0000313" key="2">
    <source>
        <dbReference type="Proteomes" id="UP000660745"/>
    </source>
</evidence>
<dbReference type="Gene3D" id="3.40.50.2020">
    <property type="match status" value="1"/>
</dbReference>